<proteinExistence type="evidence at transcript level"/>
<dbReference type="AlphaFoldDB" id="A0A2R4N4R7"/>
<evidence type="ECO:0000313" key="1">
    <source>
        <dbReference type="EMBL" id="AVX27674.1"/>
    </source>
</evidence>
<accession>A0A2R4N4R7</accession>
<reference evidence="1" key="1">
    <citation type="submission" date="2017-12" db="EMBL/GenBank/DDBJ databases">
        <title>Proteomic analysis during desiccation recovery on Hymenophyllum caudiculatum, a desiccation tolerant filmy fern.</title>
        <authorList>
            <person name="Garces M."/>
            <person name="Traipi E."/>
            <person name="Huentecol T."/>
            <person name="Claverol S."/>
            <person name="Lukens L."/>
            <person name="Margreaves W."/>
            <person name="Bravo L."/>
        </authorList>
    </citation>
    <scope>NUCLEOTIDE SEQUENCE</scope>
</reference>
<protein>
    <submittedName>
        <fullName evidence="1">Uncharacterized protein</fullName>
    </submittedName>
</protein>
<dbReference type="GO" id="GO:0009534">
    <property type="term" value="C:chloroplast thylakoid"/>
    <property type="evidence" value="ECO:0007669"/>
    <property type="project" value="TreeGrafter"/>
</dbReference>
<dbReference type="PANTHER" id="PTHR36734">
    <property type="entry name" value="YCF37-LIKE PROTEIN"/>
    <property type="match status" value="1"/>
</dbReference>
<dbReference type="PANTHER" id="PTHR36734:SF1">
    <property type="entry name" value="OS02G0815300 PROTEIN"/>
    <property type="match status" value="1"/>
</dbReference>
<dbReference type="EMBL" id="MG701262">
    <property type="protein sequence ID" value="AVX27674.1"/>
    <property type="molecule type" value="mRNA"/>
</dbReference>
<sequence length="173" mass="17620">MASLTLFSSSHSLALPLPTAHKCISSPRAFFLRPISTIASSSSNKSSSSHAPPPQLGLSRRLALPLLGLSLFLSSSPALAIDVPLFGIRKRVEQAEKAVVEEVKELVKEGGQLVKGGEKEVGAVAGAVTAFATSPVEPGGSLPPAYQAGAVAAAELVAVLVASSVVNGVVRES</sequence>
<organism evidence="1">
    <name type="scientific">Hymenophyllum caudiculatum</name>
    <dbReference type="NCBI Taxonomy" id="295381"/>
    <lineage>
        <taxon>Eukaryota</taxon>
        <taxon>Viridiplantae</taxon>
        <taxon>Streptophyta</taxon>
        <taxon>Embryophyta</taxon>
        <taxon>Tracheophyta</taxon>
        <taxon>Polypodiopsida</taxon>
        <taxon>Polypodiidae</taxon>
        <taxon>Hymenophyllales</taxon>
        <taxon>Hymenophyllaceae</taxon>
        <taxon>Hymenophylloideae</taxon>
        <taxon>Hymenophyllum</taxon>
    </lineage>
</organism>
<name>A0A2R4N4R7_9MONI</name>